<protein>
    <recommendedName>
        <fullName evidence="3">Antitoxin</fullName>
    </recommendedName>
</protein>
<dbReference type="AlphaFoldDB" id="A0A519BEI0"/>
<accession>A0A519BEI0</accession>
<dbReference type="InterPro" id="IPR022148">
    <property type="entry name" value="CopG_antitoxin"/>
</dbReference>
<dbReference type="Proteomes" id="UP000316562">
    <property type="component" value="Unassembled WGS sequence"/>
</dbReference>
<organism evidence="1 2">
    <name type="scientific">Acididesulfobacter guangdongensis</name>
    <dbReference type="NCBI Taxonomy" id="2597225"/>
    <lineage>
        <taxon>Bacteria</taxon>
        <taxon>Deltaproteobacteria</taxon>
        <taxon>Candidatus Acidulodesulfobacterales</taxon>
        <taxon>Candidatus Acididesulfobacter</taxon>
    </lineage>
</organism>
<dbReference type="Pfam" id="PF12441">
    <property type="entry name" value="CopG_antitoxin"/>
    <property type="match status" value="1"/>
</dbReference>
<evidence type="ECO:0000313" key="2">
    <source>
        <dbReference type="Proteomes" id="UP000316562"/>
    </source>
</evidence>
<sequence length="90" mass="10541">MRKTISNNYIDEEEKEIIESLKDLDLKSIKNDTKNINKLKNAGENYIKKQDKTITLRISSDDLEKIKIIASKNGLRYQTFIKSIIHKFLV</sequence>
<comment type="caution">
    <text evidence="1">The sequence shown here is derived from an EMBL/GenBank/DDBJ whole genome shotgun (WGS) entry which is preliminary data.</text>
</comment>
<reference evidence="1 2" key="1">
    <citation type="journal article" date="2019" name="ISME J.">
        <title>Insights into ecological role of a new deltaproteobacterial order Candidatus Acidulodesulfobacterales by metagenomics and metatranscriptomics.</title>
        <authorList>
            <person name="Tan S."/>
            <person name="Liu J."/>
            <person name="Fang Y."/>
            <person name="Hedlund B.P."/>
            <person name="Lian Z.H."/>
            <person name="Huang L.Y."/>
            <person name="Li J.T."/>
            <person name="Huang L.N."/>
            <person name="Li W.J."/>
            <person name="Jiang H.C."/>
            <person name="Dong H.L."/>
            <person name="Shu W.S."/>
        </authorList>
    </citation>
    <scope>NUCLEOTIDE SEQUENCE [LARGE SCALE GENOMIC DNA]</scope>
    <source>
        <strain evidence="1">AP2</strain>
    </source>
</reference>
<dbReference type="EMBL" id="SGBC01000004">
    <property type="protein sequence ID" value="RZD15676.1"/>
    <property type="molecule type" value="Genomic_DNA"/>
</dbReference>
<name>A0A519BEI0_ACIG2</name>
<evidence type="ECO:0008006" key="3">
    <source>
        <dbReference type="Google" id="ProtNLM"/>
    </source>
</evidence>
<proteinExistence type="predicted"/>
<evidence type="ECO:0000313" key="1">
    <source>
        <dbReference type="EMBL" id="RZD15676.1"/>
    </source>
</evidence>
<gene>
    <name evidence="1" type="ORF">EVJ46_09105</name>
</gene>